<evidence type="ECO:0008006" key="4">
    <source>
        <dbReference type="Google" id="ProtNLM"/>
    </source>
</evidence>
<gene>
    <name evidence="2" type="ORF">RUMCAL_00030</name>
</gene>
<keyword evidence="1" id="KW-1133">Transmembrane helix</keyword>
<proteinExistence type="predicted"/>
<sequence length="96" mass="10967">MRKSAFHTQKSYSSCHKSVFFLTLCYNVGRPNEGLNIKLERWCIHMKKKICSFITRFGGTMAALALVVATMTANSTCAWLAYQPEEPEEVKMLKKD</sequence>
<dbReference type="PATRIC" id="fig|411473.3.peg.29"/>
<keyword evidence="1" id="KW-0472">Membrane</keyword>
<dbReference type="NCBIfam" id="TIGR04223">
    <property type="entry name" value="quorum_AgrD"/>
    <property type="match status" value="1"/>
</dbReference>
<dbReference type="AlphaFoldDB" id="U2KZ69"/>
<reference evidence="2 3" key="1">
    <citation type="submission" date="2013-07" db="EMBL/GenBank/DDBJ databases">
        <authorList>
            <person name="Weinstock G."/>
            <person name="Sodergren E."/>
            <person name="Wylie T."/>
            <person name="Fulton L."/>
            <person name="Fulton R."/>
            <person name="Fronick C."/>
            <person name="O'Laughlin M."/>
            <person name="Godfrey J."/>
            <person name="Miner T."/>
            <person name="Herter B."/>
            <person name="Appelbaum E."/>
            <person name="Cordes M."/>
            <person name="Lek S."/>
            <person name="Wollam A."/>
            <person name="Pepin K.H."/>
            <person name="Palsikar V.B."/>
            <person name="Mitreva M."/>
            <person name="Wilson R.K."/>
        </authorList>
    </citation>
    <scope>NUCLEOTIDE SEQUENCE [LARGE SCALE GENOMIC DNA]</scope>
    <source>
        <strain evidence="2 3">ATCC 27760</strain>
    </source>
</reference>
<name>U2KZ69_9FIRM</name>
<dbReference type="STRING" id="411473.RUMCAL_00030"/>
<comment type="caution">
    <text evidence="2">The sequence shown here is derived from an EMBL/GenBank/DDBJ whole genome shotgun (WGS) entry which is preliminary data.</text>
</comment>
<evidence type="ECO:0000313" key="2">
    <source>
        <dbReference type="EMBL" id="ERJ97572.1"/>
    </source>
</evidence>
<dbReference type="InterPro" id="IPR009229">
    <property type="entry name" value="AgrD"/>
</dbReference>
<keyword evidence="3" id="KW-1185">Reference proteome</keyword>
<organism evidence="2 3">
    <name type="scientific">Ruminococcus callidus ATCC 27760</name>
    <dbReference type="NCBI Taxonomy" id="411473"/>
    <lineage>
        <taxon>Bacteria</taxon>
        <taxon>Bacillati</taxon>
        <taxon>Bacillota</taxon>
        <taxon>Clostridia</taxon>
        <taxon>Eubacteriales</taxon>
        <taxon>Oscillospiraceae</taxon>
        <taxon>Ruminococcus</taxon>
    </lineage>
</organism>
<dbReference type="EMBL" id="AWVF01000005">
    <property type="protein sequence ID" value="ERJ97572.1"/>
    <property type="molecule type" value="Genomic_DNA"/>
</dbReference>
<protein>
    <recommendedName>
        <fullName evidence="4">Cyclic lactone autoinducer peptide</fullName>
    </recommendedName>
</protein>
<evidence type="ECO:0000256" key="1">
    <source>
        <dbReference type="SAM" id="Phobius"/>
    </source>
</evidence>
<accession>U2KZ69</accession>
<keyword evidence="1" id="KW-0812">Transmembrane</keyword>
<dbReference type="HOGENOM" id="CLU_2358000_0_0_9"/>
<dbReference type="Proteomes" id="UP000016662">
    <property type="component" value="Unassembled WGS sequence"/>
</dbReference>
<evidence type="ECO:0000313" key="3">
    <source>
        <dbReference type="Proteomes" id="UP000016662"/>
    </source>
</evidence>
<feature type="transmembrane region" description="Helical" evidence="1">
    <location>
        <begin position="57"/>
        <end position="82"/>
    </location>
</feature>